<dbReference type="EMBL" id="BAAALS010000005">
    <property type="protein sequence ID" value="GAA1744903.1"/>
    <property type="molecule type" value="Genomic_DNA"/>
</dbReference>
<name>A0ABP4W1F0_9ACTN</name>
<protein>
    <submittedName>
        <fullName evidence="1">Uncharacterized protein</fullName>
    </submittedName>
</protein>
<sequence length="137" mass="15059">MTERNPELAAAFDFARRVRDPEFRKVIHDHGCQSDQDVVITVDNTPVAEVLDRVFTRCRPPALVAVHRPAAPLSFVFLAVEPIISEMNSANPPEGLGEDTSIGMLYDSMPSTNGTHFVLGHNRSYNVQPVSAETVSV</sequence>
<dbReference type="RefSeq" id="WP_344078265.1">
    <property type="nucleotide sequence ID" value="NZ_BAAALS010000005.1"/>
</dbReference>
<proteinExistence type="predicted"/>
<dbReference type="Proteomes" id="UP001500655">
    <property type="component" value="Unassembled WGS sequence"/>
</dbReference>
<organism evidence="1 2">
    <name type="scientific">Luedemannella helvata</name>
    <dbReference type="NCBI Taxonomy" id="349315"/>
    <lineage>
        <taxon>Bacteria</taxon>
        <taxon>Bacillati</taxon>
        <taxon>Actinomycetota</taxon>
        <taxon>Actinomycetes</taxon>
        <taxon>Micromonosporales</taxon>
        <taxon>Micromonosporaceae</taxon>
        <taxon>Luedemannella</taxon>
    </lineage>
</organism>
<comment type="caution">
    <text evidence="1">The sequence shown here is derived from an EMBL/GenBank/DDBJ whole genome shotgun (WGS) entry which is preliminary data.</text>
</comment>
<keyword evidence="2" id="KW-1185">Reference proteome</keyword>
<evidence type="ECO:0000313" key="1">
    <source>
        <dbReference type="EMBL" id="GAA1744903.1"/>
    </source>
</evidence>
<reference evidence="2" key="1">
    <citation type="journal article" date="2019" name="Int. J. Syst. Evol. Microbiol.">
        <title>The Global Catalogue of Microorganisms (GCM) 10K type strain sequencing project: providing services to taxonomists for standard genome sequencing and annotation.</title>
        <authorList>
            <consortium name="The Broad Institute Genomics Platform"/>
            <consortium name="The Broad Institute Genome Sequencing Center for Infectious Disease"/>
            <person name="Wu L."/>
            <person name="Ma J."/>
        </authorList>
    </citation>
    <scope>NUCLEOTIDE SEQUENCE [LARGE SCALE GENOMIC DNA]</scope>
    <source>
        <strain evidence="2">JCM 13249</strain>
    </source>
</reference>
<accession>A0ABP4W1F0</accession>
<gene>
    <name evidence="1" type="ORF">GCM10009681_14800</name>
</gene>
<evidence type="ECO:0000313" key="2">
    <source>
        <dbReference type="Proteomes" id="UP001500655"/>
    </source>
</evidence>